<organism evidence="2 3">
    <name type="scientific">Oceanobacillus profundus</name>
    <dbReference type="NCBI Taxonomy" id="372463"/>
    <lineage>
        <taxon>Bacteria</taxon>
        <taxon>Bacillati</taxon>
        <taxon>Bacillota</taxon>
        <taxon>Bacilli</taxon>
        <taxon>Bacillales</taxon>
        <taxon>Bacillaceae</taxon>
        <taxon>Oceanobacillus</taxon>
    </lineage>
</organism>
<dbReference type="Gene3D" id="3.10.450.40">
    <property type="match status" value="2"/>
</dbReference>
<dbReference type="OrthoDB" id="2381181at2"/>
<feature type="domain" description="Cell wall elongation regulator TseB-like" evidence="1">
    <location>
        <begin position="45"/>
        <end position="88"/>
    </location>
</feature>
<reference evidence="2 3" key="1">
    <citation type="journal article" date="2007" name="Int. J. Syst. Evol. Microbiol.">
        <title>Oceanobacillus profundus sp. nov., isolated from a deep-sea sediment core.</title>
        <authorList>
            <person name="Kim Y.G."/>
            <person name="Choi D.H."/>
            <person name="Hyun S."/>
            <person name="Cho B.C."/>
        </authorList>
    </citation>
    <scope>NUCLEOTIDE SEQUENCE [LARGE SCALE GENOMIC DNA]</scope>
    <source>
        <strain evidence="2 3">DSM 18246</strain>
    </source>
</reference>
<dbReference type="Pfam" id="PF17881">
    <property type="entry name" value="TseB"/>
    <property type="match status" value="1"/>
</dbReference>
<dbReference type="Proteomes" id="UP000285456">
    <property type="component" value="Unassembled WGS sequence"/>
</dbReference>
<keyword evidence="3" id="KW-1185">Reference proteome</keyword>
<name>A0A417YFX1_9BACI</name>
<evidence type="ECO:0000259" key="1">
    <source>
        <dbReference type="Pfam" id="PF17881"/>
    </source>
</evidence>
<evidence type="ECO:0000313" key="3">
    <source>
        <dbReference type="Proteomes" id="UP000285456"/>
    </source>
</evidence>
<dbReference type="AlphaFoldDB" id="A0A417YFX1"/>
<dbReference type="InterPro" id="IPR041401">
    <property type="entry name" value="TseB-like_dom"/>
</dbReference>
<evidence type="ECO:0000313" key="2">
    <source>
        <dbReference type="EMBL" id="RHW31606.1"/>
    </source>
</evidence>
<comment type="caution">
    <text evidence="2">The sequence shown here is derived from an EMBL/GenBank/DDBJ whole genome shotgun (WGS) entry which is preliminary data.</text>
</comment>
<protein>
    <recommendedName>
        <fullName evidence="1">Cell wall elongation regulator TseB-like domain-containing protein</fullName>
    </recommendedName>
</protein>
<accession>A0A417YFX1</accession>
<dbReference type="SUPFAM" id="SSF54403">
    <property type="entry name" value="Cystatin/monellin"/>
    <property type="match status" value="2"/>
</dbReference>
<sequence>MMMNKSKWLLWSSLTLLIILIALGIYGIVLYNNLYDSKTAGFDETSRQILSQTSITEIEKIEQYNGSAAYHVLFGKNDANEEKLIFYPLEGNEKSLTTIDKSEILTEEEIIERWQAECDSCELIKVTPALEENEALWEIAYNDMNDDYVLDYKSIYDGSDVHMYRFKRMFN</sequence>
<proteinExistence type="predicted"/>
<dbReference type="InterPro" id="IPR046350">
    <property type="entry name" value="Cystatin_sf"/>
</dbReference>
<dbReference type="EMBL" id="QWEH01000008">
    <property type="protein sequence ID" value="RHW31606.1"/>
    <property type="molecule type" value="Genomic_DNA"/>
</dbReference>
<gene>
    <name evidence="2" type="ORF">D1B32_12860</name>
</gene>